<comment type="caution">
    <text evidence="1">The sequence shown here is derived from an EMBL/GenBank/DDBJ whole genome shotgun (WGS) entry which is preliminary data.</text>
</comment>
<dbReference type="Proteomes" id="UP000579945">
    <property type="component" value="Unassembled WGS sequence"/>
</dbReference>
<accession>A0A7W5V919</accession>
<proteinExistence type="predicted"/>
<evidence type="ECO:0000313" key="2">
    <source>
        <dbReference type="Proteomes" id="UP000579945"/>
    </source>
</evidence>
<dbReference type="AlphaFoldDB" id="A0A7W5V919"/>
<dbReference type="SUPFAM" id="SSF54909">
    <property type="entry name" value="Dimeric alpha+beta barrel"/>
    <property type="match status" value="1"/>
</dbReference>
<evidence type="ECO:0008006" key="3">
    <source>
        <dbReference type="Google" id="ProtNLM"/>
    </source>
</evidence>
<reference evidence="1 2" key="1">
    <citation type="submission" date="2020-08" db="EMBL/GenBank/DDBJ databases">
        <title>Sequencing the genomes of 1000 actinobacteria strains.</title>
        <authorList>
            <person name="Klenk H.-P."/>
        </authorList>
    </citation>
    <scope>NUCLEOTIDE SEQUENCE [LARGE SCALE GENOMIC DNA]</scope>
    <source>
        <strain evidence="1 2">DSM 44320</strain>
    </source>
</reference>
<dbReference type="InterPro" id="IPR011008">
    <property type="entry name" value="Dimeric_a/b-barrel"/>
</dbReference>
<sequence length="202" mass="22560">MFIQVMRAGATDVSGLRAALERWVEELSGGATGWLGTTAGVTDDGTFVNLARFESEQAARANSERPEQGEWWSETSKLLSGEVVFHDCPEVLPFLGGGSDDAGFVQVIEGRVRDVQRMRELNDLYESQFTDFRSDVLGGVAALWGEGSFTQAIYFTSEESAREGERRQPPPELKALFEEEMSLYEGELVYYDLRDPWLLSAR</sequence>
<dbReference type="RefSeq" id="WP_183647337.1">
    <property type="nucleotide sequence ID" value="NZ_BAAAXX010000106.1"/>
</dbReference>
<evidence type="ECO:0000313" key="1">
    <source>
        <dbReference type="EMBL" id="MBB3727150.1"/>
    </source>
</evidence>
<dbReference type="EMBL" id="JACIBV010000001">
    <property type="protein sequence ID" value="MBB3727150.1"/>
    <property type="molecule type" value="Genomic_DNA"/>
</dbReference>
<dbReference type="GeneID" id="95389466"/>
<name>A0A7W5V919_9ACTN</name>
<protein>
    <recommendedName>
        <fullName evidence="3">ABM domain-containing protein</fullName>
    </recommendedName>
</protein>
<keyword evidence="2" id="KW-1185">Reference proteome</keyword>
<organism evidence="1 2">
    <name type="scientific">Nonomuraea dietziae</name>
    <dbReference type="NCBI Taxonomy" id="65515"/>
    <lineage>
        <taxon>Bacteria</taxon>
        <taxon>Bacillati</taxon>
        <taxon>Actinomycetota</taxon>
        <taxon>Actinomycetes</taxon>
        <taxon>Streptosporangiales</taxon>
        <taxon>Streptosporangiaceae</taxon>
        <taxon>Nonomuraea</taxon>
    </lineage>
</organism>
<gene>
    <name evidence="1" type="ORF">FHR33_003010</name>
</gene>